<feature type="transmembrane region" description="Helical" evidence="1">
    <location>
        <begin position="152"/>
        <end position="171"/>
    </location>
</feature>
<organism evidence="2 3">
    <name type="scientific">Hydnum rufescens UP504</name>
    <dbReference type="NCBI Taxonomy" id="1448309"/>
    <lineage>
        <taxon>Eukaryota</taxon>
        <taxon>Fungi</taxon>
        <taxon>Dikarya</taxon>
        <taxon>Basidiomycota</taxon>
        <taxon>Agaricomycotina</taxon>
        <taxon>Agaricomycetes</taxon>
        <taxon>Cantharellales</taxon>
        <taxon>Hydnaceae</taxon>
        <taxon>Hydnum</taxon>
    </lineage>
</organism>
<proteinExistence type="predicted"/>
<dbReference type="EMBL" id="MU129016">
    <property type="protein sequence ID" value="KAF9510430.1"/>
    <property type="molecule type" value="Genomic_DNA"/>
</dbReference>
<dbReference type="OrthoDB" id="2421200at2759"/>
<name>A0A9P6DUB7_9AGAM</name>
<sequence length="204" mass="22624">MPPHLHNFSLVFFPLYCSLIPVARLLTRPNGYFSILLDKVYGPRDAGTIVKLVALGAFHTFLTTAAGSAWAQSFHPADTKTNPRLAKNDLRGFPHRVTAAHQSLIEVFPGTTLQSASDFGPDPNPLLHSVRGHRRGDSRYPRHHHNRGPSTLIDGLILHFILKNVVFYISYLANDDFNRSASHVFAISTLMSVLFELSGAVRIS</sequence>
<keyword evidence="1" id="KW-0472">Membrane</keyword>
<evidence type="ECO:0000256" key="1">
    <source>
        <dbReference type="SAM" id="Phobius"/>
    </source>
</evidence>
<dbReference type="AlphaFoldDB" id="A0A9P6DUB7"/>
<protein>
    <submittedName>
        <fullName evidence="2">Uncharacterized protein</fullName>
    </submittedName>
</protein>
<evidence type="ECO:0000313" key="3">
    <source>
        <dbReference type="Proteomes" id="UP000886523"/>
    </source>
</evidence>
<comment type="caution">
    <text evidence="2">The sequence shown here is derived from an EMBL/GenBank/DDBJ whole genome shotgun (WGS) entry which is preliminary data.</text>
</comment>
<reference evidence="2" key="1">
    <citation type="journal article" date="2020" name="Nat. Commun.">
        <title>Large-scale genome sequencing of mycorrhizal fungi provides insights into the early evolution of symbiotic traits.</title>
        <authorList>
            <person name="Miyauchi S."/>
            <person name="Kiss E."/>
            <person name="Kuo A."/>
            <person name="Drula E."/>
            <person name="Kohler A."/>
            <person name="Sanchez-Garcia M."/>
            <person name="Morin E."/>
            <person name="Andreopoulos B."/>
            <person name="Barry K.W."/>
            <person name="Bonito G."/>
            <person name="Buee M."/>
            <person name="Carver A."/>
            <person name="Chen C."/>
            <person name="Cichocki N."/>
            <person name="Clum A."/>
            <person name="Culley D."/>
            <person name="Crous P.W."/>
            <person name="Fauchery L."/>
            <person name="Girlanda M."/>
            <person name="Hayes R.D."/>
            <person name="Keri Z."/>
            <person name="LaButti K."/>
            <person name="Lipzen A."/>
            <person name="Lombard V."/>
            <person name="Magnuson J."/>
            <person name="Maillard F."/>
            <person name="Murat C."/>
            <person name="Nolan M."/>
            <person name="Ohm R.A."/>
            <person name="Pangilinan J."/>
            <person name="Pereira M.F."/>
            <person name="Perotto S."/>
            <person name="Peter M."/>
            <person name="Pfister S."/>
            <person name="Riley R."/>
            <person name="Sitrit Y."/>
            <person name="Stielow J.B."/>
            <person name="Szollosi G."/>
            <person name="Zifcakova L."/>
            <person name="Stursova M."/>
            <person name="Spatafora J.W."/>
            <person name="Tedersoo L."/>
            <person name="Vaario L.M."/>
            <person name="Yamada A."/>
            <person name="Yan M."/>
            <person name="Wang P."/>
            <person name="Xu J."/>
            <person name="Bruns T."/>
            <person name="Baldrian P."/>
            <person name="Vilgalys R."/>
            <person name="Dunand C."/>
            <person name="Henrissat B."/>
            <person name="Grigoriev I.V."/>
            <person name="Hibbett D."/>
            <person name="Nagy L.G."/>
            <person name="Martin F.M."/>
        </authorList>
    </citation>
    <scope>NUCLEOTIDE SEQUENCE</scope>
    <source>
        <strain evidence="2">UP504</strain>
    </source>
</reference>
<feature type="transmembrane region" description="Helical" evidence="1">
    <location>
        <begin position="6"/>
        <end position="26"/>
    </location>
</feature>
<feature type="transmembrane region" description="Helical" evidence="1">
    <location>
        <begin position="183"/>
        <end position="203"/>
    </location>
</feature>
<keyword evidence="3" id="KW-1185">Reference proteome</keyword>
<gene>
    <name evidence="2" type="ORF">BS47DRAFT_1347982</name>
</gene>
<keyword evidence="1" id="KW-0812">Transmembrane</keyword>
<accession>A0A9P6DUB7</accession>
<dbReference type="Proteomes" id="UP000886523">
    <property type="component" value="Unassembled WGS sequence"/>
</dbReference>
<keyword evidence="1" id="KW-1133">Transmembrane helix</keyword>
<evidence type="ECO:0000313" key="2">
    <source>
        <dbReference type="EMBL" id="KAF9510430.1"/>
    </source>
</evidence>